<evidence type="ECO:0000256" key="10">
    <source>
        <dbReference type="SAM" id="MobiDB-lite"/>
    </source>
</evidence>
<feature type="transmembrane region" description="Helical" evidence="11">
    <location>
        <begin position="222"/>
        <end position="242"/>
    </location>
</feature>
<feature type="transmembrane region" description="Helical" evidence="11">
    <location>
        <begin position="129"/>
        <end position="146"/>
    </location>
</feature>
<evidence type="ECO:0000256" key="5">
    <source>
        <dbReference type="ARBA" id="ARBA00022824"/>
    </source>
</evidence>
<evidence type="ECO:0000256" key="8">
    <source>
        <dbReference type="ARBA" id="ARBA00023180"/>
    </source>
</evidence>
<proteinExistence type="inferred from homology"/>
<dbReference type="AlphaFoldDB" id="A0A0D2QF83"/>
<feature type="transmembrane region" description="Helical" evidence="11">
    <location>
        <begin position="249"/>
        <end position="268"/>
    </location>
</feature>
<dbReference type="GO" id="GO:0005789">
    <property type="term" value="C:endoplasmic reticulum membrane"/>
    <property type="evidence" value="ECO:0007669"/>
    <property type="project" value="UniProtKB-SubCell"/>
</dbReference>
<keyword evidence="14" id="KW-1185">Reference proteome</keyword>
<accession>A0A0D2QF83</accession>
<feature type="region of interest" description="Disordered" evidence="10">
    <location>
        <begin position="1"/>
        <end position="31"/>
    </location>
</feature>
<evidence type="ECO:0000256" key="2">
    <source>
        <dbReference type="ARBA" id="ARBA00009808"/>
    </source>
</evidence>
<dbReference type="InterPro" id="IPR006634">
    <property type="entry name" value="TLC-dom"/>
</dbReference>
<reference evidence="14" key="1">
    <citation type="submission" date="2014-04" db="EMBL/GenBank/DDBJ databases">
        <title>Evolutionary Origins and Diversification of the Mycorrhizal Mutualists.</title>
        <authorList>
            <consortium name="DOE Joint Genome Institute"/>
            <consortium name="Mycorrhizal Genomics Consortium"/>
            <person name="Kohler A."/>
            <person name="Kuo A."/>
            <person name="Nagy L.G."/>
            <person name="Floudas D."/>
            <person name="Copeland A."/>
            <person name="Barry K.W."/>
            <person name="Cichocki N."/>
            <person name="Veneault-Fourrey C."/>
            <person name="LaButti K."/>
            <person name="Lindquist E.A."/>
            <person name="Lipzen A."/>
            <person name="Lundell T."/>
            <person name="Morin E."/>
            <person name="Murat C."/>
            <person name="Riley R."/>
            <person name="Ohm R."/>
            <person name="Sun H."/>
            <person name="Tunlid A."/>
            <person name="Henrissat B."/>
            <person name="Grigoriev I.V."/>
            <person name="Hibbett D.S."/>
            <person name="Martin F."/>
        </authorList>
    </citation>
    <scope>NUCLEOTIDE SEQUENCE [LARGE SCALE GENOMIC DNA]</scope>
    <source>
        <strain evidence="14">FD-334 SS-4</strain>
    </source>
</reference>
<evidence type="ECO:0000256" key="11">
    <source>
        <dbReference type="SAM" id="Phobius"/>
    </source>
</evidence>
<keyword evidence="8" id="KW-0325">Glycoprotein</keyword>
<feature type="transmembrane region" description="Helical" evidence="11">
    <location>
        <begin position="71"/>
        <end position="92"/>
    </location>
</feature>
<evidence type="ECO:0000256" key="4">
    <source>
        <dbReference type="ARBA" id="ARBA00022692"/>
    </source>
</evidence>
<comment type="subcellular location">
    <subcellularLocation>
        <location evidence="1">Endoplasmic reticulum membrane</location>
        <topology evidence="1">Multi-pass membrane protein</topology>
    </subcellularLocation>
</comment>
<keyword evidence="4 9" id="KW-0812">Transmembrane</keyword>
<evidence type="ECO:0000256" key="3">
    <source>
        <dbReference type="ARBA" id="ARBA00022679"/>
    </source>
</evidence>
<name>A0A0D2QF83_HYPSF</name>
<keyword evidence="7 9" id="KW-0472">Membrane</keyword>
<evidence type="ECO:0000256" key="1">
    <source>
        <dbReference type="ARBA" id="ARBA00004477"/>
    </source>
</evidence>
<dbReference type="PANTHER" id="PTHR12560">
    <property type="entry name" value="LONGEVITY ASSURANCE FACTOR 1 LAG1"/>
    <property type="match status" value="1"/>
</dbReference>
<keyword evidence="6 11" id="KW-1133">Transmembrane helix</keyword>
<evidence type="ECO:0000259" key="12">
    <source>
        <dbReference type="PROSITE" id="PS50922"/>
    </source>
</evidence>
<dbReference type="Proteomes" id="UP000054270">
    <property type="component" value="Unassembled WGS sequence"/>
</dbReference>
<organism evidence="13 14">
    <name type="scientific">Hypholoma sublateritium (strain FD-334 SS-4)</name>
    <dbReference type="NCBI Taxonomy" id="945553"/>
    <lineage>
        <taxon>Eukaryota</taxon>
        <taxon>Fungi</taxon>
        <taxon>Dikarya</taxon>
        <taxon>Basidiomycota</taxon>
        <taxon>Agaricomycotina</taxon>
        <taxon>Agaricomycetes</taxon>
        <taxon>Agaricomycetidae</taxon>
        <taxon>Agaricales</taxon>
        <taxon>Agaricineae</taxon>
        <taxon>Strophariaceae</taxon>
        <taxon>Hypholoma</taxon>
    </lineage>
</organism>
<dbReference type="GO" id="GO:0046513">
    <property type="term" value="P:ceramide biosynthetic process"/>
    <property type="evidence" value="ECO:0007669"/>
    <property type="project" value="InterPro"/>
</dbReference>
<dbReference type="EMBL" id="KN817518">
    <property type="protein sequence ID" value="KJA30185.1"/>
    <property type="molecule type" value="Genomic_DNA"/>
</dbReference>
<dbReference type="Pfam" id="PF03798">
    <property type="entry name" value="TRAM_LAG1_CLN8"/>
    <property type="match status" value="1"/>
</dbReference>
<keyword evidence="5" id="KW-0256">Endoplasmic reticulum</keyword>
<dbReference type="STRING" id="945553.A0A0D2QF83"/>
<feature type="compositionally biased region" description="Basic residues" evidence="10">
    <location>
        <begin position="1"/>
        <end position="10"/>
    </location>
</feature>
<dbReference type="InterPro" id="IPR016439">
    <property type="entry name" value="Lag1/Lac1-like"/>
</dbReference>
<evidence type="ECO:0000256" key="6">
    <source>
        <dbReference type="ARBA" id="ARBA00022989"/>
    </source>
</evidence>
<dbReference type="PROSITE" id="PS50922">
    <property type="entry name" value="TLC"/>
    <property type="match status" value="1"/>
</dbReference>
<gene>
    <name evidence="13" type="ORF">HYPSUDRAFT_196442</name>
</gene>
<sequence>MATRNSKLKKRPEPIHFGTNGGDKGHHITGSFLPQTPLDASPITSRSTSPSTPASRAFATYTANRSILVRWVVQPALSFKMLLLPLVLSLNWKLLAPYFSPGVENPFAIFILPGYVPTSSPSDPLYRKTWWDIPFIAYYIIIFSFFRESLALKVSRPLAKYFGIRNVTKTDRFAEQTYALIYWSIFGAWGYRVMSQLPTYWFNTAAFWDAYPTWDMKAELKAYYLIQFAYWLQQLLVLMLGLEKPRSDYWALVAHHFVTVWLIGWSYLVNLTLIGNAVYMSMDIPDAFFALTKLFNYIQWETTKTYSFGIFFVVWSYFRHYLNLWILWSVWYELPNVPEWTKHWSFSEGVYMPSWMKFQVFLPLFLLQCLNLYWYYLIFQILVRAILYEGVDDQRSDNEGDDDDTQDQKED</sequence>
<dbReference type="SMART" id="SM00724">
    <property type="entry name" value="TLC"/>
    <property type="match status" value="1"/>
</dbReference>
<feature type="transmembrane region" description="Helical" evidence="11">
    <location>
        <begin position="360"/>
        <end position="379"/>
    </location>
</feature>
<feature type="transmembrane region" description="Helical" evidence="11">
    <location>
        <begin position="308"/>
        <end position="331"/>
    </location>
</feature>
<keyword evidence="3" id="KW-0808">Transferase</keyword>
<protein>
    <recommendedName>
        <fullName evidence="12">TLC domain-containing protein</fullName>
    </recommendedName>
</protein>
<evidence type="ECO:0000256" key="9">
    <source>
        <dbReference type="PROSITE-ProRule" id="PRU00205"/>
    </source>
</evidence>
<dbReference type="GO" id="GO:0050291">
    <property type="term" value="F:sphingosine N-acyltransferase activity"/>
    <property type="evidence" value="ECO:0007669"/>
    <property type="project" value="InterPro"/>
</dbReference>
<dbReference type="PANTHER" id="PTHR12560:SF11">
    <property type="entry name" value="CERAMIDE SYNTHASE LAC1-RELATED"/>
    <property type="match status" value="1"/>
</dbReference>
<comment type="similarity">
    <text evidence="2">Belongs to the sphingosine N-acyltransferase family.</text>
</comment>
<dbReference type="OrthoDB" id="3053196at2759"/>
<evidence type="ECO:0000313" key="14">
    <source>
        <dbReference type="Proteomes" id="UP000054270"/>
    </source>
</evidence>
<feature type="domain" description="TLC" evidence="12">
    <location>
        <begin position="168"/>
        <end position="387"/>
    </location>
</feature>
<dbReference type="OMA" id="THAAEFK"/>
<evidence type="ECO:0000256" key="7">
    <source>
        <dbReference type="ARBA" id="ARBA00023136"/>
    </source>
</evidence>
<evidence type="ECO:0000313" key="13">
    <source>
        <dbReference type="EMBL" id="KJA30185.1"/>
    </source>
</evidence>